<accession>Q6CUN3</accession>
<organism evidence="9 10">
    <name type="scientific">Kluyveromyces lactis (strain ATCC 8585 / CBS 2359 / DSM 70799 / NBRC 1267 / NRRL Y-1140 / WM37)</name>
    <name type="common">Yeast</name>
    <name type="synonym">Candida sphaerica</name>
    <dbReference type="NCBI Taxonomy" id="284590"/>
    <lineage>
        <taxon>Eukaryota</taxon>
        <taxon>Fungi</taxon>
        <taxon>Dikarya</taxon>
        <taxon>Ascomycota</taxon>
        <taxon>Saccharomycotina</taxon>
        <taxon>Saccharomycetes</taxon>
        <taxon>Saccharomycetales</taxon>
        <taxon>Saccharomycetaceae</taxon>
        <taxon>Kluyveromyces</taxon>
    </lineage>
</organism>
<dbReference type="SMART" id="SM00382">
    <property type="entry name" value="AAA"/>
    <property type="match status" value="1"/>
</dbReference>
<evidence type="ECO:0000259" key="8">
    <source>
        <dbReference type="SMART" id="SM00382"/>
    </source>
</evidence>
<dbReference type="Pfam" id="PF22606">
    <property type="entry name" value="Cdc6-ORC-like_ATPase_lid"/>
    <property type="match status" value="1"/>
</dbReference>
<sequence length="523" mass="59126">MMLNGRKRPFLAFESDGELGCGNSENMTPDAKRFSGLTTPPASPEKKQIKKPLGIVSSNLTNINDEPYTIESDLKPKRLMFGSDPIFSKTKSLLQQSSVSNLEQTWLATRKSEYDEIMHFFHNSISDRESADNSLYITGPPGTGKTAQLDLILRDKFHEIILDPKNKKVTKHDPELLNTSYFETQSDIFQSIAVAKVNCIALSKPECIFQKLLLEIVNGKYKQQHHKACDSVKNLKSFCRSKPNTHFIFILDEMDKLIKQTTVLSSATKIILDLFLLAKEPGINVTIIGIANSIDLKDRVLNRLNLQKELLPKVIHFHPYNSEQMFEIVRSKLSIFPACFEIFQPMAIKFATTKCSGSTGDLRRLFDLLRSSVQLLELESLKGNSDKTRGRKVTITHVAKAVSKYMNSATTKTRIAPLNIQQKIILCSLVHRERFDLNKCLCTVEEAYDYYVKLLKRTDVMKPLSKAEFFESCYSLQSSGVALIEFTKKKLLPSGAAKTIKSTVIGTELQEEISKIDLLKRLL</sequence>
<keyword evidence="5" id="KW-0539">Nucleus</keyword>
<evidence type="ECO:0000256" key="1">
    <source>
        <dbReference type="ARBA" id="ARBA00004123"/>
    </source>
</evidence>
<dbReference type="InterPro" id="IPR054425">
    <property type="entry name" value="Cdc6_ORC1-like_ATPase_lid"/>
</dbReference>
<dbReference type="PANTHER" id="PTHR10763:SF26">
    <property type="entry name" value="CELL DIVISION CONTROL PROTEIN 6 HOMOLOG"/>
    <property type="match status" value="1"/>
</dbReference>
<dbReference type="GO" id="GO:0051301">
    <property type="term" value="P:cell division"/>
    <property type="evidence" value="ECO:0007669"/>
    <property type="project" value="UniProtKB-UniRule"/>
</dbReference>
<dbReference type="InterPro" id="IPR015163">
    <property type="entry name" value="Cdc6_C"/>
</dbReference>
<dbReference type="KEGG" id="kla:KLLA0_C03586g"/>
<name>Q6CUN3_KLULA</name>
<evidence type="ECO:0000256" key="2">
    <source>
        <dbReference type="ARBA" id="ARBA00006184"/>
    </source>
</evidence>
<dbReference type="InterPro" id="IPR027417">
    <property type="entry name" value="P-loop_NTPase"/>
</dbReference>
<dbReference type="InterPro" id="IPR049945">
    <property type="entry name" value="AAA_22"/>
</dbReference>
<dbReference type="Gene3D" id="1.10.8.60">
    <property type="match status" value="1"/>
</dbReference>
<reference evidence="9 10" key="1">
    <citation type="journal article" date="2004" name="Nature">
        <title>Genome evolution in yeasts.</title>
        <authorList>
            <consortium name="Genolevures"/>
            <person name="Dujon B."/>
            <person name="Sherman D."/>
            <person name="Fischer G."/>
            <person name="Durrens P."/>
            <person name="Casaregola S."/>
            <person name="Lafontaine I."/>
            <person name="de Montigny J."/>
            <person name="Marck C."/>
            <person name="Neuveglise C."/>
            <person name="Talla E."/>
            <person name="Goffard N."/>
            <person name="Frangeul L."/>
            <person name="Aigle M."/>
            <person name="Anthouard V."/>
            <person name="Babour A."/>
            <person name="Barbe V."/>
            <person name="Barnay S."/>
            <person name="Blanchin S."/>
            <person name="Beckerich J.M."/>
            <person name="Beyne E."/>
            <person name="Bleykasten C."/>
            <person name="Boisrame A."/>
            <person name="Boyer J."/>
            <person name="Cattolico L."/>
            <person name="Confanioleri F."/>
            <person name="de Daruvar A."/>
            <person name="Despons L."/>
            <person name="Fabre E."/>
            <person name="Fairhead C."/>
            <person name="Ferry-Dumazet H."/>
            <person name="Groppi A."/>
            <person name="Hantraye F."/>
            <person name="Hennequin C."/>
            <person name="Jauniaux N."/>
            <person name="Joyet P."/>
            <person name="Kachouri R."/>
            <person name="Kerrest A."/>
            <person name="Koszul R."/>
            <person name="Lemaire M."/>
            <person name="Lesur I."/>
            <person name="Ma L."/>
            <person name="Muller H."/>
            <person name="Nicaud J.M."/>
            <person name="Nikolski M."/>
            <person name="Oztas S."/>
            <person name="Ozier-Kalogeropoulos O."/>
            <person name="Pellenz S."/>
            <person name="Potier S."/>
            <person name="Richard G.F."/>
            <person name="Straub M.L."/>
            <person name="Suleau A."/>
            <person name="Swennene D."/>
            <person name="Tekaia F."/>
            <person name="Wesolowski-Louvel M."/>
            <person name="Westhof E."/>
            <person name="Wirth B."/>
            <person name="Zeniou-Meyer M."/>
            <person name="Zivanovic I."/>
            <person name="Bolotin-Fukuhara M."/>
            <person name="Thierry A."/>
            <person name="Bouchier C."/>
            <person name="Caudron B."/>
            <person name="Scarpelli C."/>
            <person name="Gaillardin C."/>
            <person name="Weissenbach J."/>
            <person name="Wincker P."/>
            <person name="Souciet J.L."/>
        </authorList>
    </citation>
    <scope>NUCLEOTIDE SEQUENCE [LARGE SCALE GENOMIC DNA]</scope>
    <source>
        <strain evidence="10">ATCC 8585 / CBS 2359 / DSM 70799 / NBRC 1267 / NRRL Y-1140 / WM37</strain>
    </source>
</reference>
<dbReference type="GO" id="GO:0003688">
    <property type="term" value="F:DNA replication origin binding"/>
    <property type="evidence" value="ECO:0007669"/>
    <property type="project" value="TreeGrafter"/>
</dbReference>
<evidence type="ECO:0000313" key="10">
    <source>
        <dbReference type="Proteomes" id="UP000000598"/>
    </source>
</evidence>
<dbReference type="EMBL" id="CR382123">
    <property type="protein sequence ID" value="CAH01207.1"/>
    <property type="molecule type" value="Genomic_DNA"/>
</dbReference>
<dbReference type="PIRSF" id="PIRSF001767">
    <property type="entry name" value="Cdc6"/>
    <property type="match status" value="1"/>
</dbReference>
<dbReference type="AlphaFoldDB" id="Q6CUN3"/>
<dbReference type="InterPro" id="IPR016314">
    <property type="entry name" value="Cdc6/18"/>
</dbReference>
<keyword evidence="10" id="KW-1185">Reference proteome</keyword>
<evidence type="ECO:0000256" key="6">
    <source>
        <dbReference type="ARBA" id="ARBA00023306"/>
    </source>
</evidence>
<dbReference type="PaxDb" id="284590-Q6CUN3"/>
<evidence type="ECO:0000256" key="3">
    <source>
        <dbReference type="ARBA" id="ARBA00022618"/>
    </source>
</evidence>
<dbReference type="eggNOG" id="KOG2227">
    <property type="taxonomic scope" value="Eukaryota"/>
</dbReference>
<dbReference type="SUPFAM" id="SSF52540">
    <property type="entry name" value="P-loop containing nucleoside triphosphate hydrolases"/>
    <property type="match status" value="1"/>
</dbReference>
<dbReference type="GO" id="GO:0006270">
    <property type="term" value="P:DNA replication initiation"/>
    <property type="evidence" value="ECO:0007669"/>
    <property type="project" value="UniProtKB-UniRule"/>
</dbReference>
<evidence type="ECO:0000313" key="9">
    <source>
        <dbReference type="EMBL" id="CAH01207.1"/>
    </source>
</evidence>
<keyword evidence="6" id="KW-0131">Cell cycle</keyword>
<dbReference type="FunCoup" id="Q6CUN3">
    <property type="interactions" value="1174"/>
</dbReference>
<dbReference type="Gene3D" id="3.40.50.300">
    <property type="entry name" value="P-loop containing nucleotide triphosphate hydrolases"/>
    <property type="match status" value="1"/>
</dbReference>
<dbReference type="InterPro" id="IPR050311">
    <property type="entry name" value="ORC1/CDC6"/>
</dbReference>
<protein>
    <recommendedName>
        <fullName evidence="7">Cell division control protein</fullName>
    </recommendedName>
</protein>
<keyword evidence="3" id="KW-0132">Cell division</keyword>
<feature type="domain" description="AAA+ ATPase" evidence="8">
    <location>
        <begin position="131"/>
        <end position="310"/>
    </location>
</feature>
<dbReference type="HOGENOM" id="CLU_012774_2_1_1"/>
<dbReference type="Proteomes" id="UP000000598">
    <property type="component" value="Chromosome C"/>
</dbReference>
<dbReference type="GO" id="GO:0033314">
    <property type="term" value="P:mitotic DNA replication checkpoint signaling"/>
    <property type="evidence" value="ECO:0007669"/>
    <property type="project" value="TreeGrafter"/>
</dbReference>
<proteinExistence type="inferred from homology"/>
<dbReference type="GO" id="GO:0016887">
    <property type="term" value="F:ATP hydrolysis activity"/>
    <property type="evidence" value="ECO:0007669"/>
    <property type="project" value="InterPro"/>
</dbReference>
<dbReference type="STRING" id="284590.Q6CUN3"/>
<evidence type="ECO:0000256" key="7">
    <source>
        <dbReference type="PIRNR" id="PIRNR001767"/>
    </source>
</evidence>
<dbReference type="Pfam" id="PF13401">
    <property type="entry name" value="AAA_22"/>
    <property type="match status" value="1"/>
</dbReference>
<dbReference type="GO" id="GO:0005634">
    <property type="term" value="C:nucleus"/>
    <property type="evidence" value="ECO:0007669"/>
    <property type="project" value="UniProtKB-SubCell"/>
</dbReference>
<dbReference type="PANTHER" id="PTHR10763">
    <property type="entry name" value="CELL DIVISION CONTROL PROTEIN 6-RELATED"/>
    <property type="match status" value="1"/>
</dbReference>
<dbReference type="OMA" id="WPTDEVY"/>
<evidence type="ECO:0000256" key="5">
    <source>
        <dbReference type="ARBA" id="ARBA00023242"/>
    </source>
</evidence>
<gene>
    <name evidence="9" type="ORF">KLLA0_C03586g</name>
</gene>
<dbReference type="Pfam" id="PF09079">
    <property type="entry name" value="WHD_Cdc6"/>
    <property type="match status" value="1"/>
</dbReference>
<dbReference type="InterPro" id="IPR003593">
    <property type="entry name" value="AAA+_ATPase"/>
</dbReference>
<comment type="similarity">
    <text evidence="2 7">Belongs to the CDC6/cdc18 family.</text>
</comment>
<evidence type="ECO:0000256" key="4">
    <source>
        <dbReference type="ARBA" id="ARBA00022705"/>
    </source>
</evidence>
<comment type="subcellular location">
    <subcellularLocation>
        <location evidence="1">Nucleus</location>
    </subcellularLocation>
</comment>
<keyword evidence="4" id="KW-0235">DNA replication</keyword>
<dbReference type="InParanoid" id="Q6CUN3"/>